<sequence>MKTSTLISLFLLSILVHQAQGIRLVKGSLSAKMHKLHESIQSGLKSSIDVISGLVKPNEELKGRNRKLMTKTTSTTSTTTTTTTKSKNSKNDDEQSRLPGGQKDENLSINSSSSSMTEQSENVHRKHYPDVLDLAGMDYSPAMKKPPIHN</sequence>
<keyword evidence="2" id="KW-1185">Reference proteome</keyword>
<gene>
    <name evidence="1" type="ORF">M9H77_14813</name>
</gene>
<evidence type="ECO:0000313" key="1">
    <source>
        <dbReference type="EMBL" id="KAI5674449.1"/>
    </source>
</evidence>
<protein>
    <submittedName>
        <fullName evidence="1">Uncharacterized protein</fullName>
    </submittedName>
</protein>
<name>A0ACC0BP35_CATRO</name>
<evidence type="ECO:0000313" key="2">
    <source>
        <dbReference type="Proteomes" id="UP001060085"/>
    </source>
</evidence>
<organism evidence="1 2">
    <name type="scientific">Catharanthus roseus</name>
    <name type="common">Madagascar periwinkle</name>
    <name type="synonym">Vinca rosea</name>
    <dbReference type="NCBI Taxonomy" id="4058"/>
    <lineage>
        <taxon>Eukaryota</taxon>
        <taxon>Viridiplantae</taxon>
        <taxon>Streptophyta</taxon>
        <taxon>Embryophyta</taxon>
        <taxon>Tracheophyta</taxon>
        <taxon>Spermatophyta</taxon>
        <taxon>Magnoliopsida</taxon>
        <taxon>eudicotyledons</taxon>
        <taxon>Gunneridae</taxon>
        <taxon>Pentapetalae</taxon>
        <taxon>asterids</taxon>
        <taxon>lamiids</taxon>
        <taxon>Gentianales</taxon>
        <taxon>Apocynaceae</taxon>
        <taxon>Rauvolfioideae</taxon>
        <taxon>Vinceae</taxon>
        <taxon>Catharanthinae</taxon>
        <taxon>Catharanthus</taxon>
    </lineage>
</organism>
<dbReference type="EMBL" id="CM044703">
    <property type="protein sequence ID" value="KAI5674449.1"/>
    <property type="molecule type" value="Genomic_DNA"/>
</dbReference>
<reference evidence="2" key="1">
    <citation type="journal article" date="2023" name="Nat. Plants">
        <title>Single-cell RNA sequencing provides a high-resolution roadmap for understanding the multicellular compartmentation of specialized metabolism.</title>
        <authorList>
            <person name="Sun S."/>
            <person name="Shen X."/>
            <person name="Li Y."/>
            <person name="Li Y."/>
            <person name="Wang S."/>
            <person name="Li R."/>
            <person name="Zhang H."/>
            <person name="Shen G."/>
            <person name="Guo B."/>
            <person name="Wei J."/>
            <person name="Xu J."/>
            <person name="St-Pierre B."/>
            <person name="Chen S."/>
            <person name="Sun C."/>
        </authorList>
    </citation>
    <scope>NUCLEOTIDE SEQUENCE [LARGE SCALE GENOMIC DNA]</scope>
</reference>
<proteinExistence type="predicted"/>
<dbReference type="Proteomes" id="UP001060085">
    <property type="component" value="Linkage Group LG03"/>
</dbReference>
<accession>A0ACC0BP35</accession>
<comment type="caution">
    <text evidence="1">The sequence shown here is derived from an EMBL/GenBank/DDBJ whole genome shotgun (WGS) entry which is preliminary data.</text>
</comment>